<organism evidence="4">
    <name type="scientific">uncultured Caudovirales phage</name>
    <dbReference type="NCBI Taxonomy" id="2100421"/>
    <lineage>
        <taxon>Viruses</taxon>
        <taxon>Duplodnaviria</taxon>
        <taxon>Heunggongvirae</taxon>
        <taxon>Uroviricota</taxon>
        <taxon>Caudoviricetes</taxon>
        <taxon>Peduoviridae</taxon>
        <taxon>Maltschvirus</taxon>
        <taxon>Maltschvirus maltsch</taxon>
    </lineage>
</organism>
<evidence type="ECO:0000313" key="4">
    <source>
        <dbReference type="EMBL" id="CAB5225794.1"/>
    </source>
</evidence>
<dbReference type="EMBL" id="LR797350">
    <property type="protein sequence ID" value="CAB4204585.1"/>
    <property type="molecule type" value="Genomic_DNA"/>
</dbReference>
<evidence type="ECO:0000313" key="1">
    <source>
        <dbReference type="EMBL" id="CAB4168818.1"/>
    </source>
</evidence>
<protein>
    <submittedName>
        <fullName evidence="4">Uncharacterized protein</fullName>
    </submittedName>
</protein>
<gene>
    <name evidence="2" type="ORF">UFOVP1061_5</name>
    <name evidence="3" type="ORF">UFOVP1402_17</name>
    <name evidence="4" type="ORF">UFOVP1509_8</name>
    <name evidence="1" type="ORF">UFOVP886_18</name>
</gene>
<evidence type="ECO:0000313" key="3">
    <source>
        <dbReference type="EMBL" id="CAB4204585.1"/>
    </source>
</evidence>
<proteinExistence type="predicted"/>
<reference evidence="4" key="1">
    <citation type="submission" date="2020-05" db="EMBL/GenBank/DDBJ databases">
        <authorList>
            <person name="Chiriac C."/>
            <person name="Salcher M."/>
            <person name="Ghai R."/>
            <person name="Kavagutti S V."/>
        </authorList>
    </citation>
    <scope>NUCLEOTIDE SEQUENCE</scope>
</reference>
<sequence length="157" mass="18035">MEMQQLSHLAAIKMLCETTDQKMGSEPRYNRGLNFHEKVTELAQAIEAEWIVAKYYGRDFNPFASKYKRVADVGNGIEVKHTESGFHLIIYPNDRNTDVAVLVTGKSPEFHITGWIPVSMAKRPRFKKSTQDSWWINMRDLQPIETLIRSSYGEAAI</sequence>
<evidence type="ECO:0000313" key="2">
    <source>
        <dbReference type="EMBL" id="CAB4180974.1"/>
    </source>
</evidence>
<dbReference type="EMBL" id="LR798358">
    <property type="protein sequence ID" value="CAB5225794.1"/>
    <property type="molecule type" value="Genomic_DNA"/>
</dbReference>
<accession>A0A6J7X490</accession>
<name>A0A6J7X490_9CAUD</name>
<dbReference type="EMBL" id="LR796836">
    <property type="protein sequence ID" value="CAB4168818.1"/>
    <property type="molecule type" value="Genomic_DNA"/>
</dbReference>
<dbReference type="EMBL" id="LR797010">
    <property type="protein sequence ID" value="CAB4180974.1"/>
    <property type="molecule type" value="Genomic_DNA"/>
</dbReference>